<dbReference type="GO" id="GO:0009736">
    <property type="term" value="P:cytokinin-activated signaling pathway"/>
    <property type="evidence" value="ECO:0007669"/>
    <property type="project" value="UniProtKB-KW"/>
</dbReference>
<keyword evidence="3" id="KW-0902">Two-component regulatory system</keyword>
<keyword evidence="2" id="KW-0932">Cytokinin signaling pathway</keyword>
<evidence type="ECO:0000256" key="3">
    <source>
        <dbReference type="ARBA" id="ARBA00023012"/>
    </source>
</evidence>
<protein>
    <recommendedName>
        <fullName evidence="10">Response regulatory domain-containing protein</fullName>
    </recommendedName>
</protein>
<accession>A0AAQ3RXM1</accession>
<comment type="similarity">
    <text evidence="6">Belongs to the ARR family. Type-A subfamily.</text>
</comment>
<feature type="region of interest" description="Disordered" evidence="9">
    <location>
        <begin position="169"/>
        <end position="242"/>
    </location>
</feature>
<dbReference type="EMBL" id="CP144695">
    <property type="protein sequence ID" value="WVZ08374.1"/>
    <property type="molecule type" value="Genomic_DNA"/>
</dbReference>
<reference evidence="11 12" key="1">
    <citation type="journal article" date="2023" name="Life. Sci Alliance">
        <title>Evolutionary insights into 3D genome organization and epigenetic landscape of Vigna mungo.</title>
        <authorList>
            <person name="Junaid A."/>
            <person name="Singh B."/>
            <person name="Bhatia S."/>
        </authorList>
    </citation>
    <scope>NUCLEOTIDE SEQUENCE [LARGE SCALE GENOMIC DNA]</scope>
    <source>
        <strain evidence="11">Urdbean</strain>
    </source>
</reference>
<sequence>MGMAAAESQFHVLAVDDSIIDRKLIERLLRTSSYQVTTVDSGSKALEFLGLRENENTNPSTPSVSPNNNHQEVEVNLVITDYCMPGMTGYDLLKKIKESSSLRNIPVVIMSSENVPSRISRCLEEGAEEFFLKPVRLSDLNKLKPHMKKTKSKEQRQVTAEEIENSQVLQHQTQQILQNDQQQAPKPQDPQPDSESRPQQTIEQQQQSLQQANNNKRKTMEQGLSPETDRTRPRYSGIATVV</sequence>
<feature type="compositionally biased region" description="Low complexity" evidence="9">
    <location>
        <begin position="199"/>
        <end position="211"/>
    </location>
</feature>
<evidence type="ECO:0000256" key="2">
    <source>
        <dbReference type="ARBA" id="ARBA00022864"/>
    </source>
</evidence>
<evidence type="ECO:0000256" key="1">
    <source>
        <dbReference type="ARBA" id="ARBA00022553"/>
    </source>
</evidence>
<proteinExistence type="inferred from homology"/>
<dbReference type="InterPro" id="IPR011006">
    <property type="entry name" value="CheY-like_superfamily"/>
</dbReference>
<dbReference type="Pfam" id="PF00072">
    <property type="entry name" value="Response_reg"/>
    <property type="match status" value="1"/>
</dbReference>
<evidence type="ECO:0000256" key="6">
    <source>
        <dbReference type="ARBA" id="ARBA00038244"/>
    </source>
</evidence>
<dbReference type="PANTHER" id="PTHR43874">
    <property type="entry name" value="TWO-COMPONENT RESPONSE REGULATOR"/>
    <property type="match status" value="1"/>
</dbReference>
<evidence type="ECO:0000256" key="8">
    <source>
        <dbReference type="PROSITE-ProRule" id="PRU00169"/>
    </source>
</evidence>
<dbReference type="PANTHER" id="PTHR43874:SF167">
    <property type="entry name" value="TWO-COMPONENT RESPONSE REGULATOR ARR9"/>
    <property type="match status" value="1"/>
</dbReference>
<keyword evidence="4" id="KW-0805">Transcription regulation</keyword>
<feature type="modified residue" description="4-aspartylphosphate" evidence="8">
    <location>
        <position position="81"/>
    </location>
</feature>
<dbReference type="Gene3D" id="3.40.50.2300">
    <property type="match status" value="1"/>
</dbReference>
<evidence type="ECO:0000256" key="5">
    <source>
        <dbReference type="ARBA" id="ARBA00023163"/>
    </source>
</evidence>
<dbReference type="CDD" id="cd17581">
    <property type="entry name" value="REC_typeA_ARR"/>
    <property type="match status" value="1"/>
</dbReference>
<evidence type="ECO:0000313" key="12">
    <source>
        <dbReference type="Proteomes" id="UP001374535"/>
    </source>
</evidence>
<dbReference type="Proteomes" id="UP001374535">
    <property type="component" value="Chromosome 6"/>
</dbReference>
<dbReference type="AlphaFoldDB" id="A0AAQ3RXM1"/>
<keyword evidence="5" id="KW-0804">Transcription</keyword>
<gene>
    <name evidence="11" type="ORF">V8G54_021720</name>
</gene>
<dbReference type="PROSITE" id="PS50110">
    <property type="entry name" value="RESPONSE_REGULATORY"/>
    <property type="match status" value="1"/>
</dbReference>
<name>A0AAQ3RXM1_VIGMU</name>
<dbReference type="SMART" id="SM00448">
    <property type="entry name" value="REC"/>
    <property type="match status" value="1"/>
</dbReference>
<keyword evidence="12" id="KW-1185">Reference proteome</keyword>
<comment type="function">
    <text evidence="7">Functions as a response regulator involved in His-to-Asp phosphorelay signal transduction system. Phosphorylation of the Asp residue in the receiver domain activates the ability of the protein to promote the transcription of target genes. Type-A response regulators seem to act as negative regulators of the cytokinin signaling.</text>
</comment>
<evidence type="ECO:0000259" key="10">
    <source>
        <dbReference type="PROSITE" id="PS50110"/>
    </source>
</evidence>
<dbReference type="SUPFAM" id="SSF52172">
    <property type="entry name" value="CheY-like"/>
    <property type="match status" value="1"/>
</dbReference>
<organism evidence="11 12">
    <name type="scientific">Vigna mungo</name>
    <name type="common">Black gram</name>
    <name type="synonym">Phaseolus mungo</name>
    <dbReference type="NCBI Taxonomy" id="3915"/>
    <lineage>
        <taxon>Eukaryota</taxon>
        <taxon>Viridiplantae</taxon>
        <taxon>Streptophyta</taxon>
        <taxon>Embryophyta</taxon>
        <taxon>Tracheophyta</taxon>
        <taxon>Spermatophyta</taxon>
        <taxon>Magnoliopsida</taxon>
        <taxon>eudicotyledons</taxon>
        <taxon>Gunneridae</taxon>
        <taxon>Pentapetalae</taxon>
        <taxon>rosids</taxon>
        <taxon>fabids</taxon>
        <taxon>Fabales</taxon>
        <taxon>Fabaceae</taxon>
        <taxon>Papilionoideae</taxon>
        <taxon>50 kb inversion clade</taxon>
        <taxon>NPAAA clade</taxon>
        <taxon>indigoferoid/millettioid clade</taxon>
        <taxon>Phaseoleae</taxon>
        <taxon>Vigna</taxon>
    </lineage>
</organism>
<dbReference type="GO" id="GO:0000160">
    <property type="term" value="P:phosphorelay signal transduction system"/>
    <property type="evidence" value="ECO:0007669"/>
    <property type="project" value="UniProtKB-KW"/>
</dbReference>
<dbReference type="InterPro" id="IPR045279">
    <property type="entry name" value="ARR-like"/>
</dbReference>
<evidence type="ECO:0000256" key="7">
    <source>
        <dbReference type="ARBA" id="ARBA00043855"/>
    </source>
</evidence>
<feature type="compositionally biased region" description="Low complexity" evidence="9">
    <location>
        <begin position="169"/>
        <end position="186"/>
    </location>
</feature>
<feature type="domain" description="Response regulatory" evidence="10">
    <location>
        <begin position="11"/>
        <end position="148"/>
    </location>
</feature>
<dbReference type="InterPro" id="IPR001789">
    <property type="entry name" value="Sig_transdc_resp-reg_receiver"/>
</dbReference>
<evidence type="ECO:0000313" key="11">
    <source>
        <dbReference type="EMBL" id="WVZ08374.1"/>
    </source>
</evidence>
<evidence type="ECO:0000256" key="9">
    <source>
        <dbReference type="SAM" id="MobiDB-lite"/>
    </source>
</evidence>
<keyword evidence="1 8" id="KW-0597">Phosphoprotein</keyword>
<evidence type="ECO:0000256" key="4">
    <source>
        <dbReference type="ARBA" id="ARBA00023015"/>
    </source>
</evidence>